<dbReference type="AlphaFoldDB" id="A0A8D7FKP6"/>
<comment type="similarity">
    <text evidence="2">Belongs to the WRKY group II-a family.</text>
</comment>
<organism evidence="10">
    <name type="scientific">Musa acuminata subsp. malaccensis</name>
    <name type="common">Wild banana</name>
    <name type="synonym">Musa malaccensis</name>
    <dbReference type="NCBI Taxonomy" id="214687"/>
    <lineage>
        <taxon>Eukaryota</taxon>
        <taxon>Viridiplantae</taxon>
        <taxon>Streptophyta</taxon>
        <taxon>Embryophyta</taxon>
        <taxon>Tracheophyta</taxon>
        <taxon>Spermatophyta</taxon>
        <taxon>Magnoliopsida</taxon>
        <taxon>Liliopsida</taxon>
        <taxon>Zingiberales</taxon>
        <taxon>Musaceae</taxon>
        <taxon>Musa</taxon>
    </lineage>
</organism>
<dbReference type="SMART" id="SM00774">
    <property type="entry name" value="WRKY"/>
    <property type="match status" value="1"/>
</dbReference>
<dbReference type="GO" id="GO:0003700">
    <property type="term" value="F:DNA-binding transcription factor activity"/>
    <property type="evidence" value="ECO:0007669"/>
    <property type="project" value="InterPro"/>
</dbReference>
<comment type="subcellular location">
    <subcellularLocation>
        <location evidence="1">Nucleus</location>
    </subcellularLocation>
</comment>
<feature type="region of interest" description="Disordered" evidence="7">
    <location>
        <begin position="157"/>
        <end position="176"/>
    </location>
</feature>
<evidence type="ECO:0000256" key="7">
    <source>
        <dbReference type="SAM" id="MobiDB-lite"/>
    </source>
</evidence>
<keyword evidence="8" id="KW-0732">Signal</keyword>
<dbReference type="InterPro" id="IPR044810">
    <property type="entry name" value="WRKY_plant"/>
</dbReference>
<dbReference type="PANTHER" id="PTHR31429:SF3">
    <property type="entry name" value="WRKY TRANSCRIPTION FACTOR 40-RELATED"/>
    <property type="match status" value="1"/>
</dbReference>
<dbReference type="InterPro" id="IPR036576">
    <property type="entry name" value="WRKY_dom_sf"/>
</dbReference>
<protein>
    <submittedName>
        <fullName evidence="10">(wild Malaysian banana) hypothetical protein</fullName>
    </submittedName>
</protein>
<evidence type="ECO:0000256" key="6">
    <source>
        <dbReference type="ARBA" id="ARBA00023242"/>
    </source>
</evidence>
<proteinExistence type="inferred from homology"/>
<evidence type="ECO:0000313" key="10">
    <source>
        <dbReference type="EMBL" id="CAG1857277.1"/>
    </source>
</evidence>
<reference evidence="10" key="1">
    <citation type="submission" date="2021-03" db="EMBL/GenBank/DDBJ databases">
        <authorList>
            <consortium name="Genoscope - CEA"/>
            <person name="William W."/>
        </authorList>
    </citation>
    <scope>NUCLEOTIDE SEQUENCE</scope>
    <source>
        <strain evidence="10">Doubled-haploid Pahang</strain>
    </source>
</reference>
<name>A0A8D7FKP6_MUSAM</name>
<dbReference type="PROSITE" id="PS50811">
    <property type="entry name" value="WRKY"/>
    <property type="match status" value="1"/>
</dbReference>
<dbReference type="FunFam" id="2.20.25.80:FF:000008">
    <property type="entry name" value="WRKY transcription factor 40"/>
    <property type="match status" value="1"/>
</dbReference>
<accession>A0A8D7FKP6</accession>
<feature type="domain" description="WRKY" evidence="9">
    <location>
        <begin position="227"/>
        <end position="290"/>
    </location>
</feature>
<evidence type="ECO:0000256" key="3">
    <source>
        <dbReference type="ARBA" id="ARBA00023015"/>
    </source>
</evidence>
<evidence type="ECO:0000256" key="1">
    <source>
        <dbReference type="ARBA" id="ARBA00004123"/>
    </source>
</evidence>
<feature type="compositionally biased region" description="Polar residues" evidence="7">
    <location>
        <begin position="95"/>
        <end position="108"/>
    </location>
</feature>
<dbReference type="SUPFAM" id="SSF118290">
    <property type="entry name" value="WRKY DNA-binding domain"/>
    <property type="match status" value="1"/>
</dbReference>
<evidence type="ECO:0000256" key="4">
    <source>
        <dbReference type="ARBA" id="ARBA00023125"/>
    </source>
</evidence>
<dbReference type="Gene3D" id="2.20.25.80">
    <property type="entry name" value="WRKY domain"/>
    <property type="match status" value="1"/>
</dbReference>
<feature type="region of interest" description="Disordered" evidence="7">
    <location>
        <begin position="92"/>
        <end position="113"/>
    </location>
</feature>
<keyword evidence="3" id="KW-0805">Transcription regulation</keyword>
<evidence type="ECO:0000259" key="9">
    <source>
        <dbReference type="PROSITE" id="PS50811"/>
    </source>
</evidence>
<evidence type="ECO:0000256" key="8">
    <source>
        <dbReference type="SAM" id="SignalP"/>
    </source>
</evidence>
<dbReference type="GO" id="GO:0005634">
    <property type="term" value="C:nucleus"/>
    <property type="evidence" value="ECO:0007669"/>
    <property type="project" value="UniProtKB-SubCell"/>
</dbReference>
<dbReference type="GO" id="GO:0051707">
    <property type="term" value="P:response to other organism"/>
    <property type="evidence" value="ECO:0007669"/>
    <property type="project" value="UniProtKB-ARBA"/>
</dbReference>
<feature type="chain" id="PRO_5034481875" evidence="8">
    <location>
        <begin position="18"/>
        <end position="381"/>
    </location>
</feature>
<feature type="signal peptide" evidence="8">
    <location>
        <begin position="1"/>
        <end position="17"/>
    </location>
</feature>
<dbReference type="InterPro" id="IPR003657">
    <property type="entry name" value="WRKY_dom"/>
</dbReference>
<dbReference type="PANTHER" id="PTHR31429">
    <property type="entry name" value="WRKY TRANSCRIPTION FACTOR 36-RELATED"/>
    <property type="match status" value="1"/>
</dbReference>
<gene>
    <name evidence="10" type="ORF">GSMUA_33610.1</name>
</gene>
<dbReference type="Pfam" id="PF03106">
    <property type="entry name" value="WRKY"/>
    <property type="match status" value="1"/>
</dbReference>
<dbReference type="EMBL" id="HG996473">
    <property type="protein sequence ID" value="CAG1857277.1"/>
    <property type="molecule type" value="Genomic_DNA"/>
</dbReference>
<evidence type="ECO:0000256" key="2">
    <source>
        <dbReference type="ARBA" id="ARBA00008189"/>
    </source>
</evidence>
<dbReference type="GO" id="GO:0043565">
    <property type="term" value="F:sequence-specific DNA binding"/>
    <property type="evidence" value="ECO:0007669"/>
    <property type="project" value="InterPro"/>
</dbReference>
<keyword evidence="6" id="KW-0539">Nucleus</keyword>
<keyword evidence="5" id="KW-0804">Transcription</keyword>
<keyword evidence="4" id="KW-0238">DNA-binding</keyword>
<sequence>MLTSLWVFWFFSPPVSSSHQILSHKFVAESKVASIYTRSSFVSSNLLHAGIAFVCSEPHQFATSSQAMESSWINTSSLALDLSVGRRWLPDEASRQPQTRSTHAQQSVSKKDEVEVGLEAKLNQMSKENKMLTEMVSAMHYNYNALCNQFFNLVGSSPSKGEAESPRRKRKSESPEMVNYGEVGSEKIDGVVSYIESNSNEDNMFKRFREDPKPKISKIYVQTEPSDSSLVVKDGYQWRKYGQKVTRDNPSPRAYYRCSFAPTCPVKKKVQRSAEDRSILVATYEGEHNHGHLSQGAGSVQSGPQPCLVSIGPSCPTITLDLTQRGSQPDLGRFCREMESPMFQRLLVEQMATSLTKDPNFTTALADAISGKMPQHPPAQN</sequence>
<evidence type="ECO:0000256" key="5">
    <source>
        <dbReference type="ARBA" id="ARBA00023163"/>
    </source>
</evidence>
<dbReference type="OrthoDB" id="1879341at2759"/>